<evidence type="ECO:0000256" key="1">
    <source>
        <dbReference type="ARBA" id="ARBA00002542"/>
    </source>
</evidence>
<dbReference type="Proteomes" id="UP000203998">
    <property type="component" value="Genome"/>
</dbReference>
<feature type="domain" description="RdRp catalytic" evidence="9">
    <location>
        <begin position="395"/>
        <end position="508"/>
    </location>
</feature>
<reference evidence="10 11" key="1">
    <citation type="journal article" date="2013" name="Arch. Virol.">
        <title>Characterization of a new Anulavirus isolated from Amazon lily plants.</title>
        <authorList>
            <person name="Fuji S."/>
            <person name="Kikuchi M."/>
            <person name="Ueda S."/>
            <person name="Toda T."/>
            <person name="Furuya H."/>
            <person name="Fukumoto F."/>
            <person name="Hanada K."/>
        </authorList>
    </citation>
    <scope>NUCLEOTIDE SEQUENCE [LARGE SCALE GENOMIC DNA]</scope>
    <source>
        <strain evidence="10 11">Japan</strain>
    </source>
</reference>
<evidence type="ECO:0000256" key="5">
    <source>
        <dbReference type="ARBA" id="ARBA00022484"/>
    </source>
</evidence>
<name>I7HHJ1_9BROM</name>
<dbReference type="GO" id="GO:0039694">
    <property type="term" value="P:viral RNA genome replication"/>
    <property type="evidence" value="ECO:0007669"/>
    <property type="project" value="InterPro"/>
</dbReference>
<dbReference type="GO" id="GO:0006351">
    <property type="term" value="P:DNA-templated transcription"/>
    <property type="evidence" value="ECO:0007669"/>
    <property type="project" value="InterPro"/>
</dbReference>
<dbReference type="InterPro" id="IPR007094">
    <property type="entry name" value="RNA-dir_pol_PSvirus"/>
</dbReference>
<keyword evidence="7" id="KW-0548">Nucleotidyltransferase</keyword>
<evidence type="ECO:0000313" key="10">
    <source>
        <dbReference type="EMBL" id="BAM34544.1"/>
    </source>
</evidence>
<evidence type="ECO:0000256" key="4">
    <source>
        <dbReference type="ARBA" id="ARBA00018640"/>
    </source>
</evidence>
<proteinExistence type="predicted"/>
<organism evidence="10 11">
    <name type="scientific">Anulavirus ALMMV</name>
    <dbReference type="NCBI Taxonomy" id="1195163"/>
    <lineage>
        <taxon>Viruses</taxon>
        <taxon>Riboviria</taxon>
        <taxon>Orthornavirae</taxon>
        <taxon>Kitrinoviricota</taxon>
        <taxon>Alsuviricetes</taxon>
        <taxon>Martellivirales</taxon>
        <taxon>Bromoviridae</taxon>
        <taxon>Anulavirus</taxon>
    </lineage>
</organism>
<dbReference type="SUPFAM" id="SSF56672">
    <property type="entry name" value="DNA/RNA polymerases"/>
    <property type="match status" value="1"/>
</dbReference>
<comment type="subunit">
    <text evidence="2">Interacts with replication protein 1a.</text>
</comment>
<protein>
    <recommendedName>
        <fullName evidence="4">RNA-directed RNA polymerase 2a</fullName>
        <ecNumber evidence="3">2.7.7.48</ecNumber>
    </recommendedName>
</protein>
<dbReference type="InterPro" id="IPR001788">
    <property type="entry name" value="RNA-dep_RNA_pol_alsuvir"/>
</dbReference>
<evidence type="ECO:0000313" key="11">
    <source>
        <dbReference type="Proteomes" id="UP000203998"/>
    </source>
</evidence>
<dbReference type="PROSITE" id="PS50507">
    <property type="entry name" value="RDRP_SSRNA_POS"/>
    <property type="match status" value="1"/>
</dbReference>
<keyword evidence="6" id="KW-0808">Transferase</keyword>
<dbReference type="InterPro" id="IPR043502">
    <property type="entry name" value="DNA/RNA_pol_sf"/>
</dbReference>
<dbReference type="GeneID" id="13436226"/>
<evidence type="ECO:0000256" key="6">
    <source>
        <dbReference type="ARBA" id="ARBA00022679"/>
    </source>
</evidence>
<dbReference type="OrthoDB" id="1928at10239"/>
<sequence length="657" mass="74383">MADCLVDLGIPKLKLVAALFRGEDISDISPEVVTEVCDGSFVSYHCLDSSVSPFDVCVDILDTIKNDVSVVDDCVVTTSDEEVTSERLERVKRTLDLEDCVVNSCSVCTEGNERLMESSYGNHFTLVGEEFIEECPAAAINVASVVPIDQQFECDLTAPLPVLKGRSDRVTLEKLQTTVDAILPTHARFDDTFHQAFVENADVSLDFERIRLKQYAGDWYRDPDNFYEPVLKSGGCSRRVGSQKEALIAIRKRNADVPELAGSVNIDQVAEWAADNFMKSFVVNVSPLVQVMSKMKAYMEKWSDRVDPLMVLGETNLQRYQHMIKTDVKPITNDGMNLERAIPATITFHDKMVCSNFSPWFTALFDGLQKSLNSRVRIPSGPISTLEMHYGFKNKYYVEIDLSKFDKSQGELHLEFQRLILLRLGLPAHLVNWWCELHIRSFISDPTAGVAFQCAYQRRTGDAFTFFGNTLVTMAEFACCFDCSQFEMMLFAGDDSLAVSNSPITGDTDLFTSLFNMESKSMANPVPYICSKFLIEDCFGNSFSVPDPIREFQRLGKKKIQIQPRADALFEQYQGFRDRMKYLRHLDDFMIDQLKVYFDIKYNKGKDCIDDFLGGCIYYADNFKHFCELFVNHSHAIEVGALVNFVDDKPLGIPSRL</sequence>
<dbReference type="GO" id="GO:0003723">
    <property type="term" value="F:RNA binding"/>
    <property type="evidence" value="ECO:0007669"/>
    <property type="project" value="InterPro"/>
</dbReference>
<keyword evidence="5" id="KW-0696">RNA-directed RNA polymerase</keyword>
<evidence type="ECO:0000256" key="8">
    <source>
        <dbReference type="ARBA" id="ARBA00022953"/>
    </source>
</evidence>
<dbReference type="RefSeq" id="YP_006576519.1">
    <property type="nucleotide sequence ID" value="NC_018403.1"/>
</dbReference>
<gene>
    <name evidence="10" type="primary">2a</name>
</gene>
<evidence type="ECO:0000259" key="9">
    <source>
        <dbReference type="PROSITE" id="PS50507"/>
    </source>
</evidence>
<keyword evidence="8" id="KW-0693">Viral RNA replication</keyword>
<dbReference type="KEGG" id="vg:13436226"/>
<accession>I7HHJ1</accession>
<dbReference type="EMBL" id="AB724114">
    <property type="protein sequence ID" value="BAM34544.1"/>
    <property type="molecule type" value="Genomic_RNA"/>
</dbReference>
<keyword evidence="11" id="KW-1185">Reference proteome</keyword>
<evidence type="ECO:0000256" key="2">
    <source>
        <dbReference type="ARBA" id="ARBA00011754"/>
    </source>
</evidence>
<comment type="function">
    <text evidence="1">RNA-dependent RNA polymerase which replicates the viral genome composed of 3 RNA segments, RNA1, RNA2 and RNA3.</text>
</comment>
<dbReference type="GO" id="GO:0003968">
    <property type="term" value="F:RNA-directed RNA polymerase activity"/>
    <property type="evidence" value="ECO:0007669"/>
    <property type="project" value="UniProtKB-KW"/>
</dbReference>
<evidence type="ECO:0000256" key="3">
    <source>
        <dbReference type="ARBA" id="ARBA00012494"/>
    </source>
</evidence>
<dbReference type="EC" id="2.7.7.48" evidence="3"/>
<evidence type="ECO:0000256" key="7">
    <source>
        <dbReference type="ARBA" id="ARBA00022695"/>
    </source>
</evidence>
<dbReference type="Pfam" id="PF00978">
    <property type="entry name" value="RdRP_2"/>
    <property type="match status" value="1"/>
</dbReference>